<dbReference type="Proteomes" id="UP000663829">
    <property type="component" value="Unassembled WGS sequence"/>
</dbReference>
<reference evidence="2" key="1">
    <citation type="submission" date="2021-02" db="EMBL/GenBank/DDBJ databases">
        <authorList>
            <person name="Nowell W R."/>
        </authorList>
    </citation>
    <scope>NUCLEOTIDE SEQUENCE</scope>
</reference>
<dbReference type="EMBL" id="CAJOBC010082154">
    <property type="protein sequence ID" value="CAF4281771.1"/>
    <property type="molecule type" value="Genomic_DNA"/>
</dbReference>
<dbReference type="EMBL" id="CAJNOK010030416">
    <property type="protein sequence ID" value="CAF1459733.1"/>
    <property type="molecule type" value="Genomic_DNA"/>
</dbReference>
<proteinExistence type="predicted"/>
<evidence type="ECO:0000313" key="3">
    <source>
        <dbReference type="EMBL" id="CAF1459733.1"/>
    </source>
</evidence>
<protein>
    <submittedName>
        <fullName evidence="2">Uncharacterized protein</fullName>
    </submittedName>
</protein>
<evidence type="ECO:0000313" key="4">
    <source>
        <dbReference type="EMBL" id="CAF4253236.1"/>
    </source>
</evidence>
<evidence type="ECO:0000313" key="6">
    <source>
        <dbReference type="Proteomes" id="UP000663829"/>
    </source>
</evidence>
<name>A0A815JW24_9BILA</name>
<dbReference type="Proteomes" id="UP000677228">
    <property type="component" value="Unassembled WGS sequence"/>
</dbReference>
<dbReference type="EMBL" id="CAJOBA010052274">
    <property type="protein sequence ID" value="CAF4253236.1"/>
    <property type="molecule type" value="Genomic_DNA"/>
</dbReference>
<sequence>MAGSLTTFIAHNHNNSDGEEANNNPVINDPIDDRTQTPQQNSIANAEENTNNNDDLSAFNPIYDPHKRIREEDEKSYFSNTQSQLLKYITNSAKLQRAYVIGDIIDLKISDVDRTISEKKIVLKGRTTGINKLIS</sequence>
<feature type="compositionally biased region" description="Low complexity" evidence="1">
    <location>
        <begin position="44"/>
        <end position="55"/>
    </location>
</feature>
<dbReference type="EMBL" id="CAJNOQ010016751">
    <property type="protein sequence ID" value="CAF1386940.1"/>
    <property type="molecule type" value="Genomic_DNA"/>
</dbReference>
<feature type="region of interest" description="Disordered" evidence="1">
    <location>
        <begin position="11"/>
        <end position="64"/>
    </location>
</feature>
<dbReference type="AlphaFoldDB" id="A0A815JW24"/>
<evidence type="ECO:0000313" key="5">
    <source>
        <dbReference type="EMBL" id="CAF4281771.1"/>
    </source>
</evidence>
<keyword evidence="6" id="KW-1185">Reference proteome</keyword>
<evidence type="ECO:0000256" key="1">
    <source>
        <dbReference type="SAM" id="MobiDB-lite"/>
    </source>
</evidence>
<dbReference type="Proteomes" id="UP000681722">
    <property type="component" value="Unassembled WGS sequence"/>
</dbReference>
<dbReference type="Proteomes" id="UP000682733">
    <property type="component" value="Unassembled WGS sequence"/>
</dbReference>
<gene>
    <name evidence="2" type="ORF">GPM918_LOCUS32602</name>
    <name evidence="3" type="ORF">OVA965_LOCUS35189</name>
    <name evidence="5" type="ORF">SRO942_LOCUS33272</name>
    <name evidence="4" type="ORF">TMI583_LOCUS36148</name>
</gene>
<comment type="caution">
    <text evidence="2">The sequence shown here is derived from an EMBL/GenBank/DDBJ whole genome shotgun (WGS) entry which is preliminary data.</text>
</comment>
<organism evidence="2 6">
    <name type="scientific">Didymodactylos carnosus</name>
    <dbReference type="NCBI Taxonomy" id="1234261"/>
    <lineage>
        <taxon>Eukaryota</taxon>
        <taxon>Metazoa</taxon>
        <taxon>Spiralia</taxon>
        <taxon>Gnathifera</taxon>
        <taxon>Rotifera</taxon>
        <taxon>Eurotatoria</taxon>
        <taxon>Bdelloidea</taxon>
        <taxon>Philodinida</taxon>
        <taxon>Philodinidae</taxon>
        <taxon>Didymodactylos</taxon>
    </lineage>
</organism>
<evidence type="ECO:0000313" key="2">
    <source>
        <dbReference type="EMBL" id="CAF1386940.1"/>
    </source>
</evidence>
<accession>A0A815JW24</accession>